<dbReference type="Gene3D" id="2.180.10.10">
    <property type="entry name" value="RHS repeat-associated core"/>
    <property type="match status" value="1"/>
</dbReference>
<comment type="caution">
    <text evidence="1">The sequence shown here is derived from an EMBL/GenBank/DDBJ whole genome shotgun (WGS) entry which is preliminary data.</text>
</comment>
<sequence>MTSLIVGNHRKGGSLRSRLLYTAWGELRYTTGDTVIRYRFTGQREEVALGMYDYNARWYDPYLNRFLSPDSIVPDPYNPIDWDRYNYVRNNPVKYIDEDGHFPVLPILAIIGGFILFSQVPSDQYQSDPSNHGDPVVMALGLMLMTAPAFGPGLCLNDGNCMNEIQAVSNIGQGLSQDGDPLNEAQAVSQVVNKGLNLLRTNAGQGYNSFTAFKNAQGSAGSGMAWHHIVEQNPANISRFGTQAVNNTSNLIRLPSGARLLHQQISGYYSSIQPLVTGSDILTVRQWLQTKSFEFQWKFGIELIEKFGGTKYILDQFGDKAK</sequence>
<dbReference type="PANTHER" id="PTHR32305">
    <property type="match status" value="1"/>
</dbReference>
<dbReference type="PANTHER" id="PTHR32305:SF17">
    <property type="entry name" value="TRNA NUCLEASE WAPA"/>
    <property type="match status" value="1"/>
</dbReference>
<reference evidence="1" key="1">
    <citation type="journal article" date="2020" name="mSystems">
        <title>Genome- and Community-Level Interaction Insights into Carbon Utilization and Element Cycling Functions of Hydrothermarchaeota in Hydrothermal Sediment.</title>
        <authorList>
            <person name="Zhou Z."/>
            <person name="Liu Y."/>
            <person name="Xu W."/>
            <person name="Pan J."/>
            <person name="Luo Z.H."/>
            <person name="Li M."/>
        </authorList>
    </citation>
    <scope>NUCLEOTIDE SEQUENCE [LARGE SCALE GENOMIC DNA]</scope>
    <source>
        <strain evidence="1">SpSt-556</strain>
    </source>
</reference>
<dbReference type="NCBIfam" id="TIGR03696">
    <property type="entry name" value="Rhs_assc_core"/>
    <property type="match status" value="1"/>
</dbReference>
<name>A0A7C4KZU3_9CHLR</name>
<gene>
    <name evidence="1" type="ORF">ENT17_00405</name>
</gene>
<dbReference type="EMBL" id="DSXR01000006">
    <property type="protein sequence ID" value="HGS86061.1"/>
    <property type="molecule type" value="Genomic_DNA"/>
</dbReference>
<organism evidence="1">
    <name type="scientific">Bellilinea caldifistulae</name>
    <dbReference type="NCBI Taxonomy" id="360411"/>
    <lineage>
        <taxon>Bacteria</taxon>
        <taxon>Bacillati</taxon>
        <taxon>Chloroflexota</taxon>
        <taxon>Anaerolineae</taxon>
        <taxon>Anaerolineales</taxon>
        <taxon>Anaerolineaceae</taxon>
        <taxon>Bellilinea</taxon>
    </lineage>
</organism>
<accession>A0A7C4KZU3</accession>
<evidence type="ECO:0000313" key="1">
    <source>
        <dbReference type="EMBL" id="HGS86061.1"/>
    </source>
</evidence>
<dbReference type="InterPro" id="IPR050708">
    <property type="entry name" value="T6SS_VgrG/RHS"/>
</dbReference>
<protein>
    <submittedName>
        <fullName evidence="1">RHS repeat-associated core domain-containing protein</fullName>
    </submittedName>
</protein>
<proteinExistence type="predicted"/>
<dbReference type="AlphaFoldDB" id="A0A7C4KZU3"/>
<dbReference type="InterPro" id="IPR022385">
    <property type="entry name" value="Rhs_assc_core"/>
</dbReference>